<dbReference type="InterPro" id="IPR007554">
    <property type="entry name" value="Glycerophosphate_synth"/>
</dbReference>
<dbReference type="InterPro" id="IPR043149">
    <property type="entry name" value="TagF_N"/>
</dbReference>
<evidence type="ECO:0000256" key="4">
    <source>
        <dbReference type="ARBA" id="ARBA00022679"/>
    </source>
</evidence>
<evidence type="ECO:0000256" key="6">
    <source>
        <dbReference type="ARBA" id="ARBA00023136"/>
    </source>
</evidence>
<accession>A0ABT3TBG8</accession>
<dbReference type="Proteomes" id="UP001143362">
    <property type="component" value="Unassembled WGS sequence"/>
</dbReference>
<evidence type="ECO:0008006" key="9">
    <source>
        <dbReference type="Google" id="ProtNLM"/>
    </source>
</evidence>
<dbReference type="SUPFAM" id="SSF53756">
    <property type="entry name" value="UDP-Glycosyltransferase/glycogen phosphorylase"/>
    <property type="match status" value="1"/>
</dbReference>
<dbReference type="InterPro" id="IPR051612">
    <property type="entry name" value="Teichoic_Acid_Biosynth"/>
</dbReference>
<dbReference type="Gene3D" id="3.40.50.11820">
    <property type="match status" value="1"/>
</dbReference>
<evidence type="ECO:0000256" key="1">
    <source>
        <dbReference type="ARBA" id="ARBA00004202"/>
    </source>
</evidence>
<keyword evidence="8" id="KW-1185">Reference proteome</keyword>
<dbReference type="PANTHER" id="PTHR37316:SF3">
    <property type="entry name" value="TEICHOIC ACID GLYCEROL-PHOSPHATE TRANSFERASE"/>
    <property type="match status" value="1"/>
</dbReference>
<name>A0ABT3TBG8_9GAMM</name>
<dbReference type="RefSeq" id="WP_279243598.1">
    <property type="nucleotide sequence ID" value="NZ_SHNN01000001.1"/>
</dbReference>
<sequence>MKAIRGLFRVLKNLLLAPLYVLSIIWPKDNNLWVFGAWMGARYSDNAAALFEHMQSEHSGIDIKWISKAKSLVKELRQRDIDAYYYLSFRGIYYQLRAAVAVYTHSASSEFFGHCISSSTLKVNVWHGTPIKRIGADDAMSQMSISDFILIRVFRIKLQRNDLFIASSEPAAKIYASAFNLDKGKILITGEPRSDLMLKGFEKRKYSDSSSLSIIYAPTFRNGVGSTFDFFGDFIGSLAILEEKLRALNTVLSLRLHPVNEYSAETIAALESCQFIQLEQTPELSSVVNKYDCLLTDFSSLIFDFALLDKSIYFLTLDLQSYLTGDRQLYVNFEDFTSDYRIAGWHDLVSQLPAMTEAIRSGEAGSPGPVKDYSVAFRDGRNSDRVVKGILQRLA</sequence>
<evidence type="ECO:0000313" key="8">
    <source>
        <dbReference type="Proteomes" id="UP001143362"/>
    </source>
</evidence>
<dbReference type="Gene3D" id="3.40.50.12580">
    <property type="match status" value="1"/>
</dbReference>
<organism evidence="7 8">
    <name type="scientific">Candidatus Litorirhabdus singularis</name>
    <dbReference type="NCBI Taxonomy" id="2518993"/>
    <lineage>
        <taxon>Bacteria</taxon>
        <taxon>Pseudomonadati</taxon>
        <taxon>Pseudomonadota</taxon>
        <taxon>Gammaproteobacteria</taxon>
        <taxon>Cellvibrionales</taxon>
        <taxon>Halieaceae</taxon>
        <taxon>Candidatus Litorirhabdus</taxon>
    </lineage>
</organism>
<keyword evidence="3" id="KW-1003">Cell membrane</keyword>
<evidence type="ECO:0000256" key="5">
    <source>
        <dbReference type="ARBA" id="ARBA00022944"/>
    </source>
</evidence>
<evidence type="ECO:0000256" key="2">
    <source>
        <dbReference type="ARBA" id="ARBA00010488"/>
    </source>
</evidence>
<keyword evidence="4" id="KW-0808">Transferase</keyword>
<keyword evidence="6" id="KW-0472">Membrane</keyword>
<dbReference type="Pfam" id="PF04464">
    <property type="entry name" value="Glyphos_transf"/>
    <property type="match status" value="1"/>
</dbReference>
<dbReference type="PANTHER" id="PTHR37316">
    <property type="entry name" value="TEICHOIC ACID GLYCEROL-PHOSPHATE PRIMASE"/>
    <property type="match status" value="1"/>
</dbReference>
<keyword evidence="5" id="KW-0777">Teichoic acid biosynthesis</keyword>
<proteinExistence type="inferred from homology"/>
<reference evidence="7" key="1">
    <citation type="submission" date="2019-02" db="EMBL/GenBank/DDBJ databases">
        <authorList>
            <person name="Li S.-H."/>
        </authorList>
    </citation>
    <scope>NUCLEOTIDE SEQUENCE</scope>
    <source>
        <strain evidence="7">IMCC14734</strain>
    </source>
</reference>
<dbReference type="EMBL" id="SHNN01000001">
    <property type="protein sequence ID" value="MCX2979600.1"/>
    <property type="molecule type" value="Genomic_DNA"/>
</dbReference>
<comment type="caution">
    <text evidence="7">The sequence shown here is derived from an EMBL/GenBank/DDBJ whole genome shotgun (WGS) entry which is preliminary data.</text>
</comment>
<comment type="subcellular location">
    <subcellularLocation>
        <location evidence="1">Cell membrane</location>
        <topology evidence="1">Peripheral membrane protein</topology>
    </subcellularLocation>
</comment>
<comment type="similarity">
    <text evidence="2">Belongs to the CDP-glycerol glycerophosphotransferase family.</text>
</comment>
<dbReference type="InterPro" id="IPR043148">
    <property type="entry name" value="TagF_C"/>
</dbReference>
<evidence type="ECO:0000256" key="3">
    <source>
        <dbReference type="ARBA" id="ARBA00022475"/>
    </source>
</evidence>
<gene>
    <name evidence="7" type="ORF">EYC98_01850</name>
</gene>
<protein>
    <recommendedName>
        <fullName evidence="9">CDP-glycerol:poly(Glycerophosphate) glycerophosphotransferase</fullName>
    </recommendedName>
</protein>
<evidence type="ECO:0000313" key="7">
    <source>
        <dbReference type="EMBL" id="MCX2979600.1"/>
    </source>
</evidence>